<feature type="compositionally biased region" description="Basic and acidic residues" evidence="1">
    <location>
        <begin position="1"/>
        <end position="10"/>
    </location>
</feature>
<dbReference type="Proteomes" id="UP001617351">
    <property type="component" value="Unassembled WGS sequence"/>
</dbReference>
<evidence type="ECO:0000313" key="3">
    <source>
        <dbReference type="Proteomes" id="UP001617351"/>
    </source>
</evidence>
<gene>
    <name evidence="2" type="ORF">ACIO7M_13525</name>
</gene>
<organism evidence="2 3">
    <name type="scientific">Streptomyces toxytricini</name>
    <name type="common">Actinomyces toxytricini</name>
    <dbReference type="NCBI Taxonomy" id="67369"/>
    <lineage>
        <taxon>Bacteria</taxon>
        <taxon>Bacillati</taxon>
        <taxon>Actinomycetota</taxon>
        <taxon>Actinomycetes</taxon>
        <taxon>Kitasatosporales</taxon>
        <taxon>Streptomycetaceae</taxon>
        <taxon>Streptomyces</taxon>
    </lineage>
</organism>
<proteinExistence type="predicted"/>
<name>A0ABW8EFU7_STRT5</name>
<accession>A0ABW8EFU7</accession>
<feature type="region of interest" description="Disordered" evidence="1">
    <location>
        <begin position="1"/>
        <end position="25"/>
    </location>
</feature>
<sequence length="160" mass="16306">MPPAEGEGRGRPVPGGGEGAAGAGARRTAVFRRITAALERSAPEDVPGRLCAELASMLPARGLAISLLDVGGVPGSTWCASDAVARRLADLQFTLGDGPGITAAEVFAPVLAPDLSSAREARRWPLFTPPPRWPATSSAAPSASTRTEGVTRPGGKSRAL</sequence>
<protein>
    <submittedName>
        <fullName evidence="2">Uncharacterized protein</fullName>
    </submittedName>
</protein>
<comment type="caution">
    <text evidence="2">The sequence shown here is derived from an EMBL/GenBank/DDBJ whole genome shotgun (WGS) entry which is preliminary data.</text>
</comment>
<dbReference type="EMBL" id="JBIUYY010000005">
    <property type="protein sequence ID" value="MFJ2822121.1"/>
    <property type="molecule type" value="Genomic_DNA"/>
</dbReference>
<evidence type="ECO:0000256" key="1">
    <source>
        <dbReference type="SAM" id="MobiDB-lite"/>
    </source>
</evidence>
<evidence type="ECO:0000313" key="2">
    <source>
        <dbReference type="EMBL" id="MFJ2822121.1"/>
    </source>
</evidence>
<feature type="compositionally biased region" description="Gly residues" evidence="1">
    <location>
        <begin position="13"/>
        <end position="22"/>
    </location>
</feature>
<dbReference type="RefSeq" id="WP_402380462.1">
    <property type="nucleotide sequence ID" value="NZ_JBIUYY010000005.1"/>
</dbReference>
<feature type="compositionally biased region" description="Low complexity" evidence="1">
    <location>
        <begin position="134"/>
        <end position="147"/>
    </location>
</feature>
<feature type="region of interest" description="Disordered" evidence="1">
    <location>
        <begin position="126"/>
        <end position="160"/>
    </location>
</feature>
<keyword evidence="3" id="KW-1185">Reference proteome</keyword>
<reference evidence="2 3" key="1">
    <citation type="submission" date="2024-10" db="EMBL/GenBank/DDBJ databases">
        <title>The Natural Products Discovery Center: Release of the First 8490 Sequenced Strains for Exploring Actinobacteria Biosynthetic Diversity.</title>
        <authorList>
            <person name="Kalkreuter E."/>
            <person name="Kautsar S.A."/>
            <person name="Yang D."/>
            <person name="Bader C.D."/>
            <person name="Teijaro C.N."/>
            <person name="Fluegel L."/>
            <person name="Davis C.M."/>
            <person name="Simpson J.R."/>
            <person name="Lauterbach L."/>
            <person name="Steele A.D."/>
            <person name="Gui C."/>
            <person name="Meng S."/>
            <person name="Li G."/>
            <person name="Viehrig K."/>
            <person name="Ye F."/>
            <person name="Su P."/>
            <person name="Kiefer A.F."/>
            <person name="Nichols A."/>
            <person name="Cepeda A.J."/>
            <person name="Yan W."/>
            <person name="Fan B."/>
            <person name="Jiang Y."/>
            <person name="Adhikari A."/>
            <person name="Zheng C.-J."/>
            <person name="Schuster L."/>
            <person name="Cowan T.M."/>
            <person name="Smanski M.J."/>
            <person name="Chevrette M.G."/>
            <person name="De Carvalho L.P.S."/>
            <person name="Shen B."/>
        </authorList>
    </citation>
    <scope>NUCLEOTIDE SEQUENCE [LARGE SCALE GENOMIC DNA]</scope>
    <source>
        <strain evidence="2 3">NPDC087220</strain>
    </source>
</reference>